<feature type="transmembrane region" description="Helical" evidence="1">
    <location>
        <begin position="158"/>
        <end position="176"/>
    </location>
</feature>
<feature type="transmembrane region" description="Helical" evidence="1">
    <location>
        <begin position="105"/>
        <end position="138"/>
    </location>
</feature>
<name>A0A4D6HCL5_9EURY</name>
<accession>A0A4D6HCL5</accession>
<keyword evidence="1" id="KW-0472">Membrane</keyword>
<protein>
    <submittedName>
        <fullName evidence="2">Uncharacterized protein</fullName>
    </submittedName>
</protein>
<keyword evidence="1" id="KW-1133">Transmembrane helix</keyword>
<reference evidence="2 3" key="1">
    <citation type="journal article" date="2019" name="Nat. Commun.">
        <title>A new type of DNA phosphorothioation-based antiviral system in archaea.</title>
        <authorList>
            <person name="Xiong L."/>
            <person name="Liu S."/>
            <person name="Chen S."/>
            <person name="Xiao Y."/>
            <person name="Zhu B."/>
            <person name="Gao Y."/>
            <person name="Zhang Y."/>
            <person name="Chen B."/>
            <person name="Luo J."/>
            <person name="Deng Z."/>
            <person name="Chen X."/>
            <person name="Wang L."/>
            <person name="Chen S."/>
        </authorList>
    </citation>
    <scope>NUCLEOTIDE SEQUENCE [LARGE SCALE GENOMIC DNA]</scope>
    <source>
        <strain evidence="2 3">CBA1105</strain>
    </source>
</reference>
<feature type="transmembrane region" description="Helical" evidence="1">
    <location>
        <begin position="321"/>
        <end position="340"/>
    </location>
</feature>
<feature type="transmembrane region" description="Helical" evidence="1">
    <location>
        <begin position="75"/>
        <end position="93"/>
    </location>
</feature>
<organism evidence="2 3">
    <name type="scientific">Halapricum salinum</name>
    <dbReference type="NCBI Taxonomy" id="1457250"/>
    <lineage>
        <taxon>Archaea</taxon>
        <taxon>Methanobacteriati</taxon>
        <taxon>Methanobacteriota</taxon>
        <taxon>Stenosarchaea group</taxon>
        <taxon>Halobacteria</taxon>
        <taxon>Halobacteriales</taxon>
        <taxon>Haloarculaceae</taxon>
        <taxon>Halapricum</taxon>
    </lineage>
</organism>
<dbReference type="EMBL" id="CP031310">
    <property type="protein sequence ID" value="QCC51729.1"/>
    <property type="molecule type" value="Genomic_DNA"/>
</dbReference>
<dbReference type="KEGG" id="hsn:DV733_10995"/>
<proteinExistence type="predicted"/>
<feature type="transmembrane region" description="Helical" evidence="1">
    <location>
        <begin position="17"/>
        <end position="39"/>
    </location>
</feature>
<sequence>MNAITELEILPTSQPQILVSWLLPLWYVSVALLFVLVTARHFRESQQVRRRLPPVGIMMIPVVLWIPLYRAKTGFSRQSIAVALFALTVFVLYRWYHSPSNRWGVIALFGAGSTVVSHHLTSVMLGIFFAVVLLYVFSERTLDPSSLVTPPKPVLTQMAALYLFILVFFLIWQYVVTTGGINFTVLIASVGFSGEKLGTILSFILGSGTTEQVGLPVAERGPFMRFQSFFGYWLYQLLIGIGCVVASAYWWFRGRDLGGWVNVVTVFGVTTGILAVLSWVTGIGDIARITTFFVLVGAWISPIGVYLAFDRVNEHRLTLTRVFVLGTVVVGLLLIPPYVVSDVEPRYTQAETDQRFPAQYYAGGEFIGQYTSEETPIAGDENTEHILIATTGRQASNPPSAVLNGTVPNGGVLMLLDYNDRLFFGAHRSVGNYAIVPTATFETVQSKNSMIYSNGKATIYTDTPPSE</sequence>
<keyword evidence="3" id="KW-1185">Reference proteome</keyword>
<feature type="transmembrane region" description="Helical" evidence="1">
    <location>
        <begin position="51"/>
        <end position="69"/>
    </location>
</feature>
<keyword evidence="1" id="KW-0812">Transmembrane</keyword>
<dbReference type="AlphaFoldDB" id="A0A4D6HCL5"/>
<gene>
    <name evidence="2" type="ORF">DV733_10995</name>
</gene>
<evidence type="ECO:0000256" key="1">
    <source>
        <dbReference type="SAM" id="Phobius"/>
    </source>
</evidence>
<feature type="transmembrane region" description="Helical" evidence="1">
    <location>
        <begin position="286"/>
        <end position="309"/>
    </location>
</feature>
<dbReference type="STRING" id="1457250.GCA_000755225_00694"/>
<dbReference type="Proteomes" id="UP000296706">
    <property type="component" value="Chromosome"/>
</dbReference>
<feature type="transmembrane region" description="Helical" evidence="1">
    <location>
        <begin position="183"/>
        <end position="205"/>
    </location>
</feature>
<feature type="transmembrane region" description="Helical" evidence="1">
    <location>
        <begin position="259"/>
        <end position="280"/>
    </location>
</feature>
<feature type="transmembrane region" description="Helical" evidence="1">
    <location>
        <begin position="232"/>
        <end position="252"/>
    </location>
</feature>
<evidence type="ECO:0000313" key="2">
    <source>
        <dbReference type="EMBL" id="QCC51729.1"/>
    </source>
</evidence>
<evidence type="ECO:0000313" key="3">
    <source>
        <dbReference type="Proteomes" id="UP000296706"/>
    </source>
</evidence>